<dbReference type="InterPro" id="IPR036388">
    <property type="entry name" value="WH-like_DNA-bd_sf"/>
</dbReference>
<dbReference type="Proteomes" id="UP000294508">
    <property type="component" value="Unassembled WGS sequence"/>
</dbReference>
<organism evidence="1 2">
    <name type="scientific">Kribbella steppae</name>
    <dbReference type="NCBI Taxonomy" id="2512223"/>
    <lineage>
        <taxon>Bacteria</taxon>
        <taxon>Bacillati</taxon>
        <taxon>Actinomycetota</taxon>
        <taxon>Actinomycetes</taxon>
        <taxon>Propionibacteriales</taxon>
        <taxon>Kribbellaceae</taxon>
        <taxon>Kribbella</taxon>
    </lineage>
</organism>
<evidence type="ECO:0000313" key="1">
    <source>
        <dbReference type="EMBL" id="TCO24832.1"/>
    </source>
</evidence>
<name>A0A4R2HBV2_9ACTN</name>
<gene>
    <name evidence="1" type="ORF">EV652_108368</name>
</gene>
<dbReference type="InterPro" id="IPR036390">
    <property type="entry name" value="WH_DNA-bd_sf"/>
</dbReference>
<dbReference type="Gene3D" id="1.10.10.10">
    <property type="entry name" value="Winged helix-like DNA-binding domain superfamily/Winged helix DNA-binding domain"/>
    <property type="match status" value="1"/>
</dbReference>
<protein>
    <submittedName>
        <fullName evidence="1">DNA-binding MarR family transcriptional regulator</fullName>
    </submittedName>
</protein>
<sequence length="134" mass="14352">MYMSDDNKPIGWWLKELDRLLESSFEQVLAADGLTRRQWQALNAAAGPESIAVALAPFVSGDPGELSAAVDPLTARGWLVDEQLTAAGRAALEELATKVRAQRERVTAGITGAEYVATIAVLRKMADNLKGSAV</sequence>
<dbReference type="RefSeq" id="WP_199238382.1">
    <property type="nucleotide sequence ID" value="NZ_SLWN01000008.1"/>
</dbReference>
<dbReference type="GO" id="GO:0003677">
    <property type="term" value="F:DNA binding"/>
    <property type="evidence" value="ECO:0007669"/>
    <property type="project" value="UniProtKB-KW"/>
</dbReference>
<dbReference type="SUPFAM" id="SSF46785">
    <property type="entry name" value="Winged helix' DNA-binding domain"/>
    <property type="match status" value="1"/>
</dbReference>
<proteinExistence type="predicted"/>
<keyword evidence="2" id="KW-1185">Reference proteome</keyword>
<keyword evidence="1" id="KW-0238">DNA-binding</keyword>
<comment type="caution">
    <text evidence="1">The sequence shown here is derived from an EMBL/GenBank/DDBJ whole genome shotgun (WGS) entry which is preliminary data.</text>
</comment>
<evidence type="ECO:0000313" key="2">
    <source>
        <dbReference type="Proteomes" id="UP000294508"/>
    </source>
</evidence>
<reference evidence="1 2" key="1">
    <citation type="journal article" date="2015" name="Stand. Genomic Sci.">
        <title>Genomic Encyclopedia of Bacterial and Archaeal Type Strains, Phase III: the genomes of soil and plant-associated and newly described type strains.</title>
        <authorList>
            <person name="Whitman W.B."/>
            <person name="Woyke T."/>
            <person name="Klenk H.P."/>
            <person name="Zhou Y."/>
            <person name="Lilburn T.G."/>
            <person name="Beck B.J."/>
            <person name="De Vos P."/>
            <person name="Vandamme P."/>
            <person name="Eisen J.A."/>
            <person name="Garrity G."/>
            <person name="Hugenholtz P."/>
            <person name="Kyrpides N.C."/>
        </authorList>
    </citation>
    <scope>NUCLEOTIDE SEQUENCE [LARGE SCALE GENOMIC DNA]</scope>
    <source>
        <strain evidence="1 2">VKM Ac-2572</strain>
    </source>
</reference>
<dbReference type="EMBL" id="SLWN01000008">
    <property type="protein sequence ID" value="TCO24832.1"/>
    <property type="molecule type" value="Genomic_DNA"/>
</dbReference>
<dbReference type="AlphaFoldDB" id="A0A4R2HBV2"/>
<accession>A0A4R2HBV2</accession>